<evidence type="ECO:0000256" key="4">
    <source>
        <dbReference type="ARBA" id="ARBA00023242"/>
    </source>
</evidence>
<dbReference type="Gene3D" id="2.170.150.80">
    <property type="entry name" value="NAC domain"/>
    <property type="match status" value="1"/>
</dbReference>
<dbReference type="PANTHER" id="PTHR31719:SF130">
    <property type="entry name" value="NAC DOMAIN-CONTAINING PROTEIN 18"/>
    <property type="match status" value="1"/>
</dbReference>
<dbReference type="PROSITE" id="PS51005">
    <property type="entry name" value="NAC"/>
    <property type="match status" value="1"/>
</dbReference>
<sequence>MDKFNFVRNGVIRLPPGFRFQPTDEEIIFQYLRRKVFSCPLPASIIPELNVSKYDPWDLPGDMGLERYFSATRKLNTVMGREATEEQILEFLNQTENWVLCRIFLKKRNAKDEDEIIHENNFKDVNNKVEQVGIDQPRCFNFSSDYVVGPESSSSSSCSSTCSSITAISEVSSSDQQACHEESSTNF</sequence>
<keyword evidence="2" id="KW-0238">DNA-binding</keyword>
<keyword evidence="7" id="KW-1185">Reference proteome</keyword>
<dbReference type="GO" id="GO:0006355">
    <property type="term" value="P:regulation of DNA-templated transcription"/>
    <property type="evidence" value="ECO:0007669"/>
    <property type="project" value="InterPro"/>
</dbReference>
<dbReference type="InterPro" id="IPR036093">
    <property type="entry name" value="NAC_dom_sf"/>
</dbReference>
<dbReference type="SUPFAM" id="SSF101941">
    <property type="entry name" value="NAC domain"/>
    <property type="match status" value="1"/>
</dbReference>
<name>A0A8K0E0F0_9ROSA</name>
<evidence type="ECO:0000313" key="6">
    <source>
        <dbReference type="EMBL" id="KAF3438503.1"/>
    </source>
</evidence>
<evidence type="ECO:0000259" key="5">
    <source>
        <dbReference type="PROSITE" id="PS51005"/>
    </source>
</evidence>
<dbReference type="EMBL" id="VOIH02000009">
    <property type="protein sequence ID" value="KAF3438503.1"/>
    <property type="molecule type" value="Genomic_DNA"/>
</dbReference>
<evidence type="ECO:0000256" key="3">
    <source>
        <dbReference type="ARBA" id="ARBA00023163"/>
    </source>
</evidence>
<accession>A0A8K0E0F0</accession>
<evidence type="ECO:0000256" key="2">
    <source>
        <dbReference type="ARBA" id="ARBA00023125"/>
    </source>
</evidence>
<evidence type="ECO:0000256" key="1">
    <source>
        <dbReference type="ARBA" id="ARBA00023015"/>
    </source>
</evidence>
<protein>
    <recommendedName>
        <fullName evidence="5">NAC domain-containing protein</fullName>
    </recommendedName>
</protein>
<dbReference type="OrthoDB" id="1722228at2759"/>
<reference evidence="6" key="1">
    <citation type="submission" date="2020-03" db="EMBL/GenBank/DDBJ databases">
        <title>A high-quality chromosome-level genome assembly of a woody plant with both climbing and erect habits, Rhamnella rubrinervis.</title>
        <authorList>
            <person name="Lu Z."/>
            <person name="Yang Y."/>
            <person name="Zhu X."/>
            <person name="Sun Y."/>
        </authorList>
    </citation>
    <scope>NUCLEOTIDE SEQUENCE</scope>
    <source>
        <strain evidence="6">BYM</strain>
        <tissue evidence="6">Leaf</tissue>
    </source>
</reference>
<gene>
    <name evidence="6" type="ORF">FNV43_RR21265</name>
</gene>
<proteinExistence type="predicted"/>
<feature type="domain" description="NAC" evidence="5">
    <location>
        <begin position="14"/>
        <end position="174"/>
    </location>
</feature>
<keyword evidence="3" id="KW-0804">Transcription</keyword>
<keyword evidence="4" id="KW-0539">Nucleus</keyword>
<keyword evidence="1" id="KW-0805">Transcription regulation</keyword>
<dbReference type="AlphaFoldDB" id="A0A8K0E0F0"/>
<comment type="caution">
    <text evidence="6">The sequence shown here is derived from an EMBL/GenBank/DDBJ whole genome shotgun (WGS) entry which is preliminary data.</text>
</comment>
<dbReference type="InterPro" id="IPR003441">
    <property type="entry name" value="NAC-dom"/>
</dbReference>
<evidence type="ECO:0000313" key="7">
    <source>
        <dbReference type="Proteomes" id="UP000796880"/>
    </source>
</evidence>
<dbReference type="Pfam" id="PF02365">
    <property type="entry name" value="NAM"/>
    <property type="match status" value="1"/>
</dbReference>
<dbReference type="PANTHER" id="PTHR31719">
    <property type="entry name" value="NAC TRANSCRIPTION FACTOR 56"/>
    <property type="match status" value="1"/>
</dbReference>
<dbReference type="Proteomes" id="UP000796880">
    <property type="component" value="Unassembled WGS sequence"/>
</dbReference>
<dbReference type="GO" id="GO:0003677">
    <property type="term" value="F:DNA binding"/>
    <property type="evidence" value="ECO:0007669"/>
    <property type="project" value="UniProtKB-KW"/>
</dbReference>
<organism evidence="6 7">
    <name type="scientific">Rhamnella rubrinervis</name>
    <dbReference type="NCBI Taxonomy" id="2594499"/>
    <lineage>
        <taxon>Eukaryota</taxon>
        <taxon>Viridiplantae</taxon>
        <taxon>Streptophyta</taxon>
        <taxon>Embryophyta</taxon>
        <taxon>Tracheophyta</taxon>
        <taxon>Spermatophyta</taxon>
        <taxon>Magnoliopsida</taxon>
        <taxon>eudicotyledons</taxon>
        <taxon>Gunneridae</taxon>
        <taxon>Pentapetalae</taxon>
        <taxon>rosids</taxon>
        <taxon>fabids</taxon>
        <taxon>Rosales</taxon>
        <taxon>Rhamnaceae</taxon>
        <taxon>rhamnoid group</taxon>
        <taxon>Rhamneae</taxon>
        <taxon>Rhamnella</taxon>
    </lineage>
</organism>